<keyword evidence="7" id="KW-1185">Reference proteome</keyword>
<feature type="domain" description="Metallo-beta-lactamase" evidence="5">
    <location>
        <begin position="99"/>
        <end position="296"/>
    </location>
</feature>
<keyword evidence="2" id="KW-0479">Metal-binding</keyword>
<comment type="similarity">
    <text evidence="1">Belongs to the metallo-beta-lactamase superfamily.</text>
</comment>
<gene>
    <name evidence="6" type="ORF">LAL4801_05637</name>
</gene>
<name>A0A0M6YAR9_9HYPH</name>
<dbReference type="Proteomes" id="UP000048926">
    <property type="component" value="Unassembled WGS sequence"/>
</dbReference>
<dbReference type="SMART" id="SM00849">
    <property type="entry name" value="Lactamase_B"/>
    <property type="match status" value="1"/>
</dbReference>
<dbReference type="PROSITE" id="PS51318">
    <property type="entry name" value="TAT"/>
    <property type="match status" value="1"/>
</dbReference>
<dbReference type="Gene3D" id="3.60.15.10">
    <property type="entry name" value="Ribonuclease Z/Hydroxyacylglutathione hydrolase-like"/>
    <property type="match status" value="1"/>
</dbReference>
<dbReference type="InterPro" id="IPR001279">
    <property type="entry name" value="Metallo-B-lactamas"/>
</dbReference>
<dbReference type="PANTHER" id="PTHR42978:SF6">
    <property type="entry name" value="QUORUM-QUENCHING LACTONASE YTNP-RELATED"/>
    <property type="match status" value="1"/>
</dbReference>
<accession>A0A0M6YAR9</accession>
<proteinExistence type="inferred from homology"/>
<keyword evidence="4" id="KW-0862">Zinc</keyword>
<organism evidence="6 7">
    <name type="scientific">Roseibium aggregatum</name>
    <dbReference type="NCBI Taxonomy" id="187304"/>
    <lineage>
        <taxon>Bacteria</taxon>
        <taxon>Pseudomonadati</taxon>
        <taxon>Pseudomonadota</taxon>
        <taxon>Alphaproteobacteria</taxon>
        <taxon>Hyphomicrobiales</taxon>
        <taxon>Stappiaceae</taxon>
        <taxon>Roseibium</taxon>
    </lineage>
</organism>
<dbReference type="InterPro" id="IPR036866">
    <property type="entry name" value="RibonucZ/Hydroxyglut_hydro"/>
</dbReference>
<evidence type="ECO:0000313" key="7">
    <source>
        <dbReference type="Proteomes" id="UP000048926"/>
    </source>
</evidence>
<reference evidence="7" key="1">
    <citation type="submission" date="2015-07" db="EMBL/GenBank/DDBJ databases">
        <authorList>
            <person name="Rodrigo-Torres Lidia"/>
            <person name="Arahal R.David."/>
        </authorList>
    </citation>
    <scope>NUCLEOTIDE SEQUENCE [LARGE SCALE GENOMIC DNA]</scope>
    <source>
        <strain evidence="7">CECT 4801</strain>
    </source>
</reference>
<evidence type="ECO:0000256" key="2">
    <source>
        <dbReference type="ARBA" id="ARBA00022723"/>
    </source>
</evidence>
<dbReference type="SUPFAM" id="SSF56281">
    <property type="entry name" value="Metallo-hydrolase/oxidoreductase"/>
    <property type="match status" value="1"/>
</dbReference>
<dbReference type="Pfam" id="PF00753">
    <property type="entry name" value="Lactamase_B"/>
    <property type="match status" value="1"/>
</dbReference>
<dbReference type="CDD" id="cd07720">
    <property type="entry name" value="OPHC2-like_MBL-fold"/>
    <property type="match status" value="1"/>
</dbReference>
<evidence type="ECO:0000259" key="5">
    <source>
        <dbReference type="SMART" id="SM00849"/>
    </source>
</evidence>
<evidence type="ECO:0000256" key="4">
    <source>
        <dbReference type="ARBA" id="ARBA00022833"/>
    </source>
</evidence>
<dbReference type="InterPro" id="IPR006311">
    <property type="entry name" value="TAT_signal"/>
</dbReference>
<dbReference type="AlphaFoldDB" id="A0A0M6YAR9"/>
<dbReference type="OrthoDB" id="9773738at2"/>
<dbReference type="RefSeq" id="WP_055661213.1">
    <property type="nucleotide sequence ID" value="NZ_CXST01000005.1"/>
</dbReference>
<dbReference type="STRING" id="187304.B0E33_16585"/>
<dbReference type="GO" id="GO:0046872">
    <property type="term" value="F:metal ion binding"/>
    <property type="evidence" value="ECO:0007669"/>
    <property type="project" value="UniProtKB-KW"/>
</dbReference>
<dbReference type="GO" id="GO:0016787">
    <property type="term" value="F:hydrolase activity"/>
    <property type="evidence" value="ECO:0007669"/>
    <property type="project" value="UniProtKB-KW"/>
</dbReference>
<evidence type="ECO:0000313" key="6">
    <source>
        <dbReference type="EMBL" id="CTQ47175.1"/>
    </source>
</evidence>
<evidence type="ECO:0000256" key="3">
    <source>
        <dbReference type="ARBA" id="ARBA00022801"/>
    </source>
</evidence>
<sequence>MTEIKVELTRRAALLGAGGALAGASLAGTTVVHAAAEKQAGVPAPVARYSVGGFEVTTLHDGAVSLTEPQKTFAMNVDADTFSATNADNFLPNDSFQISFTPTLVNTGSELILFDTGNGEGARPGRGKMRAALENAGYTPEQVDVVVLTHMHPDHVSGLMEGGSPTFANARYVTGQKEYDFWAAMDAEANGVTKLMASHVKPLAEKMTFLDDGGSVTTGVTAMAAAGHTPGHMIYMLESDGKQLAITADTANHYVWSLAHPEWEVRFDMDKEGAAATRKTVFGMLATDKIPFVGYHMPFPAVGYVETNDSGFRYVPASYQLQL</sequence>
<dbReference type="EMBL" id="CXST01000005">
    <property type="protein sequence ID" value="CTQ47175.1"/>
    <property type="molecule type" value="Genomic_DNA"/>
</dbReference>
<evidence type="ECO:0000256" key="1">
    <source>
        <dbReference type="ARBA" id="ARBA00007749"/>
    </source>
</evidence>
<dbReference type="InterPro" id="IPR051013">
    <property type="entry name" value="MBL_superfamily_lactonases"/>
</dbReference>
<keyword evidence="3" id="KW-0378">Hydrolase</keyword>
<protein>
    <submittedName>
        <fullName evidence="6">Ribonuclease Z</fullName>
    </submittedName>
</protein>
<dbReference type="PANTHER" id="PTHR42978">
    <property type="entry name" value="QUORUM-QUENCHING LACTONASE YTNP-RELATED-RELATED"/>
    <property type="match status" value="1"/>
</dbReference>